<protein>
    <submittedName>
        <fullName evidence="1">Uncharacterized protein</fullName>
    </submittedName>
</protein>
<organism evidence="1">
    <name type="scientific">Alexandrium monilatum</name>
    <dbReference type="NCBI Taxonomy" id="311494"/>
    <lineage>
        <taxon>Eukaryota</taxon>
        <taxon>Sar</taxon>
        <taxon>Alveolata</taxon>
        <taxon>Dinophyceae</taxon>
        <taxon>Gonyaulacales</taxon>
        <taxon>Pyrocystaceae</taxon>
        <taxon>Alexandrium</taxon>
    </lineage>
</organism>
<sequence length="122" mass="12090">MFAVRTVSTSLSRRAMPLFCTAEERGCIRACVSGQGNKSAPPDAVIVQCSQYAAAGSGLGGVAGALAGLAVDVLSHGATCGGGTAMGTAPGAAVGGLLASGYCGMEFAQCWTQCRGRSRLDV</sequence>
<dbReference type="EMBL" id="HBNR01089387">
    <property type="protein sequence ID" value="CAE4667982.1"/>
    <property type="molecule type" value="Transcribed_RNA"/>
</dbReference>
<accession>A0A7S4T9J1</accession>
<gene>
    <name evidence="1" type="ORF">AMON00008_LOCUS64124</name>
</gene>
<name>A0A7S4T9J1_9DINO</name>
<evidence type="ECO:0000313" key="1">
    <source>
        <dbReference type="EMBL" id="CAE4667982.1"/>
    </source>
</evidence>
<proteinExistence type="predicted"/>
<reference evidence="1" key="1">
    <citation type="submission" date="2021-01" db="EMBL/GenBank/DDBJ databases">
        <authorList>
            <person name="Corre E."/>
            <person name="Pelletier E."/>
            <person name="Niang G."/>
            <person name="Scheremetjew M."/>
            <person name="Finn R."/>
            <person name="Kale V."/>
            <person name="Holt S."/>
            <person name="Cochrane G."/>
            <person name="Meng A."/>
            <person name="Brown T."/>
            <person name="Cohen L."/>
        </authorList>
    </citation>
    <scope>NUCLEOTIDE SEQUENCE</scope>
    <source>
        <strain evidence="1">CCMP3105</strain>
    </source>
</reference>
<dbReference type="AlphaFoldDB" id="A0A7S4T9J1"/>